<name>A0A1L3GFD2_SYNAC</name>
<dbReference type="PANTHER" id="PTHR46648:SF1">
    <property type="entry name" value="ADENOSINE 5'-MONOPHOSPHORAMIDASE HNT1"/>
    <property type="match status" value="1"/>
</dbReference>
<dbReference type="STRING" id="29542.A6070_00110"/>
<evidence type="ECO:0000256" key="1">
    <source>
        <dbReference type="PROSITE-ProRule" id="PRU00464"/>
    </source>
</evidence>
<keyword evidence="3" id="KW-0378">Hydrolase</keyword>
<feature type="short sequence motif" description="Histidine triad motif" evidence="1">
    <location>
        <begin position="90"/>
        <end position="94"/>
    </location>
</feature>
<dbReference type="GO" id="GO:0016787">
    <property type="term" value="F:hydrolase activity"/>
    <property type="evidence" value="ECO:0007669"/>
    <property type="project" value="UniProtKB-KW"/>
</dbReference>
<dbReference type="SUPFAM" id="SSF54197">
    <property type="entry name" value="HIT-like"/>
    <property type="match status" value="1"/>
</dbReference>
<reference evidence="3 4" key="1">
    <citation type="journal article" date="2017" name="Genome Announc.">
        <title>Complete Genome Sequences of Two Acetylene-Fermenting Pelobacter acetylenicus Strains.</title>
        <authorList>
            <person name="Sutton J.M."/>
            <person name="Baesman S.M."/>
            <person name="Fierst J.L."/>
            <person name="Poret-Peterson A.T."/>
            <person name="Oremland R.S."/>
            <person name="Dunlap D.S."/>
            <person name="Akob D.M."/>
        </authorList>
    </citation>
    <scope>NUCLEOTIDE SEQUENCE [LARGE SCALE GENOMIC DNA]</scope>
    <source>
        <strain evidence="3 4">DSM 3247</strain>
    </source>
</reference>
<dbReference type="EMBL" id="CP015518">
    <property type="protein sequence ID" value="APG24661.1"/>
    <property type="molecule type" value="Genomic_DNA"/>
</dbReference>
<evidence type="ECO:0000313" key="4">
    <source>
        <dbReference type="Proteomes" id="UP000182264"/>
    </source>
</evidence>
<protein>
    <submittedName>
        <fullName evidence="3">HIT family hydrolase</fullName>
    </submittedName>
</protein>
<dbReference type="KEGG" id="pace:A6070_00110"/>
<gene>
    <name evidence="3" type="ORF">A7E75_06190</name>
</gene>
<proteinExistence type="predicted"/>
<accession>A0A1L3GFD2</accession>
<feature type="domain" description="HIT" evidence="2">
    <location>
        <begin position="3"/>
        <end position="105"/>
    </location>
</feature>
<dbReference type="PIRSF" id="PIRSF000714">
    <property type="entry name" value="HIT"/>
    <property type="match status" value="1"/>
</dbReference>
<dbReference type="PANTHER" id="PTHR46648">
    <property type="entry name" value="HIT FAMILY PROTEIN 1"/>
    <property type="match status" value="1"/>
</dbReference>
<organism evidence="3 4">
    <name type="scientific">Syntrophotalea acetylenica</name>
    <name type="common">Pelobacter acetylenicus</name>
    <dbReference type="NCBI Taxonomy" id="29542"/>
    <lineage>
        <taxon>Bacteria</taxon>
        <taxon>Pseudomonadati</taxon>
        <taxon>Thermodesulfobacteriota</taxon>
        <taxon>Desulfuromonadia</taxon>
        <taxon>Desulfuromonadales</taxon>
        <taxon>Syntrophotaleaceae</taxon>
        <taxon>Syntrophotalea</taxon>
    </lineage>
</organism>
<dbReference type="InterPro" id="IPR026026">
    <property type="entry name" value="HIT_Hint"/>
</dbReference>
<dbReference type="InterPro" id="IPR011146">
    <property type="entry name" value="HIT-like"/>
</dbReference>
<dbReference type="OrthoDB" id="9784774at2"/>
<dbReference type="Proteomes" id="UP000182264">
    <property type="component" value="Chromosome"/>
</dbReference>
<evidence type="ECO:0000313" key="3">
    <source>
        <dbReference type="EMBL" id="APG24661.1"/>
    </source>
</evidence>
<dbReference type="Pfam" id="PF01230">
    <property type="entry name" value="HIT"/>
    <property type="match status" value="1"/>
</dbReference>
<dbReference type="PROSITE" id="PS51084">
    <property type="entry name" value="HIT_2"/>
    <property type="match status" value="1"/>
</dbReference>
<evidence type="ECO:0000259" key="2">
    <source>
        <dbReference type="PROSITE" id="PS51084"/>
    </source>
</evidence>
<dbReference type="AlphaFoldDB" id="A0A1L3GFD2"/>
<dbReference type="InterPro" id="IPR001310">
    <property type="entry name" value="Histidine_triad_HIT"/>
</dbReference>
<keyword evidence="4" id="KW-1185">Reference proteome</keyword>
<dbReference type="Gene3D" id="3.30.428.10">
    <property type="entry name" value="HIT-like"/>
    <property type="match status" value="1"/>
</dbReference>
<dbReference type="RefSeq" id="WP_072286503.1">
    <property type="nucleotide sequence ID" value="NZ_CP015455.1"/>
</dbReference>
<dbReference type="GO" id="GO:0009117">
    <property type="term" value="P:nucleotide metabolic process"/>
    <property type="evidence" value="ECO:0007669"/>
    <property type="project" value="TreeGrafter"/>
</dbReference>
<dbReference type="InterPro" id="IPR036265">
    <property type="entry name" value="HIT-like_sf"/>
</dbReference>
<sequence>MTCPMCMRWQEQPELRIAEFEHCYAMLNGDQFFPGYTLLFTKEHVTELFHLLPAARAGIMEEINRVAAALAAVYQPAKMNYELLGNMVPHMHWHLVPRQTTDPLWPRPIWSEPHNECVLSAAQYRQAIGRIRLALGLAAGDKE</sequence>